<feature type="region of interest" description="Disordered" evidence="1">
    <location>
        <begin position="49"/>
        <end position="95"/>
    </location>
</feature>
<dbReference type="KEGG" id="vg:28800276"/>
<evidence type="ECO:0000313" key="2">
    <source>
        <dbReference type="EMBL" id="ANA85327.1"/>
    </source>
</evidence>
<organism evidence="2 3">
    <name type="scientific">Gordonia phage Wizard</name>
    <dbReference type="NCBI Taxonomy" id="1838083"/>
    <lineage>
        <taxon>Viruses</taxon>
        <taxon>Duplodnaviria</taxon>
        <taxon>Heunggongvirae</taxon>
        <taxon>Uroviricota</taxon>
        <taxon>Caudoviricetes</taxon>
        <taxon>Stackebrandtviridae</taxon>
        <taxon>Frickvirinae</taxon>
        <taxon>Wizardvirus</taxon>
        <taxon>Wizardvirus wizard</taxon>
    </lineage>
</organism>
<keyword evidence="3" id="KW-1185">Reference proteome</keyword>
<protein>
    <submittedName>
        <fullName evidence="2">Uncharacterized protein</fullName>
    </submittedName>
</protein>
<name>A0A166Y1W7_9CAUD</name>
<sequence length="133" mass="14540">MPTILTSSDREASQIARKLLEASKGDESRFRIVTTGRRLAFEVDDALADEIGADTTDEPDAAGDDSADETETVPDPPLVSGDPVIPVDDLEVPDRNGRTADWAEYMRTRFQIHTGGMTRAELIAEYDKRTGDA</sequence>
<dbReference type="GeneID" id="28800276"/>
<feature type="compositionally biased region" description="Acidic residues" evidence="1">
    <location>
        <begin position="49"/>
        <end position="72"/>
    </location>
</feature>
<dbReference type="Proteomes" id="UP000204215">
    <property type="component" value="Segment"/>
</dbReference>
<proteinExistence type="predicted"/>
<dbReference type="OrthoDB" id="28200at10239"/>
<dbReference type="RefSeq" id="YP_009274060.1">
    <property type="nucleotide sequence ID" value="NC_030913.1"/>
</dbReference>
<gene>
    <name evidence="2" type="primary">21</name>
    <name evidence="2" type="ORF">WIZARD_21</name>
</gene>
<evidence type="ECO:0000256" key="1">
    <source>
        <dbReference type="SAM" id="MobiDB-lite"/>
    </source>
</evidence>
<accession>A0A166Y1W7</accession>
<evidence type="ECO:0000313" key="3">
    <source>
        <dbReference type="Proteomes" id="UP000204215"/>
    </source>
</evidence>
<dbReference type="EMBL" id="KU998234">
    <property type="protein sequence ID" value="ANA85327.1"/>
    <property type="molecule type" value="Genomic_DNA"/>
</dbReference>
<reference evidence="2 3" key="1">
    <citation type="submission" date="2016-03" db="EMBL/GenBank/DDBJ databases">
        <authorList>
            <person name="Montgomery M.T."/>
            <person name="Guerrero C.A."/>
            <person name="Mavrich T.N."/>
            <person name="Pope W.H."/>
            <person name="Garlena R.A."/>
            <person name="Russell D.A."/>
            <person name="Jacobs-Sera D."/>
            <person name="Hendrix R.W."/>
            <person name="Hatfull G.F."/>
        </authorList>
    </citation>
    <scope>NUCLEOTIDE SEQUENCE [LARGE SCALE GENOMIC DNA]</scope>
</reference>